<dbReference type="SUPFAM" id="SSF88946">
    <property type="entry name" value="Sigma2 domain of RNA polymerase sigma factors"/>
    <property type="match status" value="1"/>
</dbReference>
<dbReference type="GO" id="GO:0003677">
    <property type="term" value="F:DNA binding"/>
    <property type="evidence" value="ECO:0007669"/>
    <property type="project" value="InterPro"/>
</dbReference>
<comment type="similarity">
    <text evidence="1">Belongs to the sigma-70 factor family. ECF subfamily.</text>
</comment>
<dbReference type="NCBIfam" id="TIGR02937">
    <property type="entry name" value="sigma70-ECF"/>
    <property type="match status" value="1"/>
</dbReference>
<accession>U2QJ74</accession>
<proteinExistence type="inferred from homology"/>
<evidence type="ECO:0000256" key="2">
    <source>
        <dbReference type="ARBA" id="ARBA00023015"/>
    </source>
</evidence>
<dbReference type="RefSeq" id="WP_021590002.1">
    <property type="nucleotide sequence ID" value="NZ_AWEY01000032.1"/>
</dbReference>
<evidence type="ECO:0000259" key="5">
    <source>
        <dbReference type="Pfam" id="PF04542"/>
    </source>
</evidence>
<keyword evidence="4" id="KW-0804">Transcription</keyword>
<dbReference type="InterPro" id="IPR013325">
    <property type="entry name" value="RNA_pol_sigma_r2"/>
</dbReference>
<reference evidence="7 8" key="1">
    <citation type="submission" date="2013-08" db="EMBL/GenBank/DDBJ databases">
        <authorList>
            <person name="Durkin A.S."/>
            <person name="Haft D.R."/>
            <person name="McCorrison J."/>
            <person name="Torralba M."/>
            <person name="Gillis M."/>
            <person name="Haft D.H."/>
            <person name="Methe B."/>
            <person name="Sutton G."/>
            <person name="Nelson K.E."/>
        </authorList>
    </citation>
    <scope>NUCLEOTIDE SEQUENCE [LARGE SCALE GENOMIC DNA]</scope>
    <source>
        <strain evidence="7 8">F0067</strain>
    </source>
</reference>
<feature type="domain" description="RNA polymerase sigma factor 70 region 4 type 2" evidence="6">
    <location>
        <begin position="130"/>
        <end position="180"/>
    </location>
</feature>
<evidence type="ECO:0000259" key="6">
    <source>
        <dbReference type="Pfam" id="PF08281"/>
    </source>
</evidence>
<keyword evidence="3" id="KW-0731">Sigma factor</keyword>
<organism evidence="7 8">
    <name type="scientific">Segatella baroniae F0067</name>
    <dbReference type="NCBI Taxonomy" id="1115809"/>
    <lineage>
        <taxon>Bacteria</taxon>
        <taxon>Pseudomonadati</taxon>
        <taxon>Bacteroidota</taxon>
        <taxon>Bacteroidia</taxon>
        <taxon>Bacteroidales</taxon>
        <taxon>Prevotellaceae</taxon>
        <taxon>Segatella</taxon>
    </lineage>
</organism>
<dbReference type="InterPro" id="IPR014327">
    <property type="entry name" value="RNA_pol_sigma70_bacteroid"/>
</dbReference>
<dbReference type="GO" id="GO:0006352">
    <property type="term" value="P:DNA-templated transcription initiation"/>
    <property type="evidence" value="ECO:0007669"/>
    <property type="project" value="InterPro"/>
</dbReference>
<dbReference type="AlphaFoldDB" id="U2QJ74"/>
<sequence>MMHVYSDNNLLIADIRNGKHEAYEYLFATYYPRLHNYALRFLANGDAVGDIIQDCFMKLWEKRGELILQSVGALLFRMVRNQCLNYLRHKALEDSEWLQSLNLEDHSERLYSTDFLDDPDQELLFQELKRQVEQTLDALPERSRQIFTMSRFDGMKNREIAEELGISVKVVERHIGRALKMFRRQLRNVQPLDVRLILMAWLMQSGSW</sequence>
<evidence type="ECO:0000256" key="4">
    <source>
        <dbReference type="ARBA" id="ARBA00023163"/>
    </source>
</evidence>
<comment type="caution">
    <text evidence="7">The sequence shown here is derived from an EMBL/GenBank/DDBJ whole genome shotgun (WGS) entry which is preliminary data.</text>
</comment>
<dbReference type="InterPro" id="IPR036388">
    <property type="entry name" value="WH-like_DNA-bd_sf"/>
</dbReference>
<evidence type="ECO:0000256" key="1">
    <source>
        <dbReference type="ARBA" id="ARBA00010641"/>
    </source>
</evidence>
<dbReference type="EMBL" id="AWEY01000032">
    <property type="protein sequence ID" value="ERK38867.1"/>
    <property type="molecule type" value="Genomic_DNA"/>
</dbReference>
<feature type="domain" description="RNA polymerase sigma-70 region 2" evidence="5">
    <location>
        <begin position="26"/>
        <end position="91"/>
    </location>
</feature>
<dbReference type="NCBIfam" id="TIGR02985">
    <property type="entry name" value="Sig70_bacteroi1"/>
    <property type="match status" value="1"/>
</dbReference>
<dbReference type="InterPro" id="IPR013324">
    <property type="entry name" value="RNA_pol_sigma_r3/r4-like"/>
</dbReference>
<dbReference type="Gene3D" id="1.10.1740.10">
    <property type="match status" value="1"/>
</dbReference>
<dbReference type="InterPro" id="IPR014284">
    <property type="entry name" value="RNA_pol_sigma-70_dom"/>
</dbReference>
<dbReference type="Pfam" id="PF04542">
    <property type="entry name" value="Sigma70_r2"/>
    <property type="match status" value="1"/>
</dbReference>
<dbReference type="CDD" id="cd06171">
    <property type="entry name" value="Sigma70_r4"/>
    <property type="match status" value="1"/>
</dbReference>
<name>U2QJ74_9BACT</name>
<keyword evidence="2" id="KW-0805">Transcription regulation</keyword>
<evidence type="ECO:0000256" key="3">
    <source>
        <dbReference type="ARBA" id="ARBA00023082"/>
    </source>
</evidence>
<gene>
    <name evidence="7" type="ORF">HMPREF9135_0829</name>
</gene>
<dbReference type="GO" id="GO:0016987">
    <property type="term" value="F:sigma factor activity"/>
    <property type="evidence" value="ECO:0007669"/>
    <property type="project" value="UniProtKB-KW"/>
</dbReference>
<dbReference type="PATRIC" id="fig|1115809.3.peg.1843"/>
<dbReference type="Proteomes" id="UP000016648">
    <property type="component" value="Unassembled WGS sequence"/>
</dbReference>
<dbReference type="PANTHER" id="PTHR43133">
    <property type="entry name" value="RNA POLYMERASE ECF-TYPE SIGMA FACTO"/>
    <property type="match status" value="1"/>
</dbReference>
<dbReference type="InterPro" id="IPR039425">
    <property type="entry name" value="RNA_pol_sigma-70-like"/>
</dbReference>
<dbReference type="SUPFAM" id="SSF88659">
    <property type="entry name" value="Sigma3 and sigma4 domains of RNA polymerase sigma factors"/>
    <property type="match status" value="1"/>
</dbReference>
<dbReference type="Gene3D" id="1.10.10.10">
    <property type="entry name" value="Winged helix-like DNA-binding domain superfamily/Winged helix DNA-binding domain"/>
    <property type="match status" value="1"/>
</dbReference>
<dbReference type="InterPro" id="IPR007627">
    <property type="entry name" value="RNA_pol_sigma70_r2"/>
</dbReference>
<dbReference type="InterPro" id="IPR013249">
    <property type="entry name" value="RNA_pol_sigma70_r4_t2"/>
</dbReference>
<dbReference type="Pfam" id="PF08281">
    <property type="entry name" value="Sigma70_r4_2"/>
    <property type="match status" value="1"/>
</dbReference>
<evidence type="ECO:0000313" key="7">
    <source>
        <dbReference type="EMBL" id="ERK38867.1"/>
    </source>
</evidence>
<keyword evidence="8" id="KW-1185">Reference proteome</keyword>
<evidence type="ECO:0000313" key="8">
    <source>
        <dbReference type="Proteomes" id="UP000016648"/>
    </source>
</evidence>
<protein>
    <submittedName>
        <fullName evidence="7">RNA polymerase sigma-70 factor</fullName>
    </submittedName>
</protein>
<dbReference type="PANTHER" id="PTHR43133:SF46">
    <property type="entry name" value="RNA POLYMERASE SIGMA-70 FACTOR ECF SUBFAMILY"/>
    <property type="match status" value="1"/>
</dbReference>